<feature type="transmembrane region" description="Helical" evidence="5">
    <location>
        <begin position="58"/>
        <end position="84"/>
    </location>
</feature>
<name>A0ABS5UQ35_9BIFI</name>
<comment type="caution">
    <text evidence="6">The sequence shown here is derived from an EMBL/GenBank/DDBJ whole genome shotgun (WGS) entry which is preliminary data.</text>
</comment>
<evidence type="ECO:0000313" key="6">
    <source>
        <dbReference type="EMBL" id="MBT1173088.1"/>
    </source>
</evidence>
<evidence type="ECO:0000256" key="1">
    <source>
        <dbReference type="ARBA" id="ARBA00022679"/>
    </source>
</evidence>
<sequence length="407" mass="44804">MSLIALTLGAAAIIETAYYAFIMFGDVLSPKNLVGNAVVFATLVAAVIWQVTQPEHGAYATIVATAFATIKLIPTPFTVFLLAIASLSAITVHRPARGALCGTAYAILMILNGYLNPVGSMGGGSAYTFSGFIAAAVAIGYCIRITVQHDTEQRAYAETRKNMRIARELHDHTTNDLSDIILLINRNSSDDGYGEETVPQPTHAIEWEDLTTIRNIAFDALHHTREVIHTLEQAPNPPCPTSRCSTISDDPSSHHATEHGEDIPLEAQIQRHKQRLERLGYHGEVILLGEFDALQGAFRPVIRDFLRELFANIVKHADPSKEYTLMISVADWQCVIDMSDFPSVQLSPEPHDHGPDHIGMHSGLNRYRDIISRMGGTLTINDDSPWTLHASIPIVDIQSNPYPQIQR</sequence>
<keyword evidence="5" id="KW-1133">Transmembrane helix</keyword>
<keyword evidence="5" id="KW-0472">Membrane</keyword>
<feature type="transmembrane region" description="Helical" evidence="5">
    <location>
        <begin position="33"/>
        <end position="52"/>
    </location>
</feature>
<feature type="region of interest" description="Disordered" evidence="4">
    <location>
        <begin position="233"/>
        <end position="262"/>
    </location>
</feature>
<feature type="compositionally biased region" description="Basic and acidic residues" evidence="4">
    <location>
        <begin position="251"/>
        <end position="262"/>
    </location>
</feature>
<evidence type="ECO:0000256" key="2">
    <source>
        <dbReference type="ARBA" id="ARBA00022777"/>
    </source>
</evidence>
<dbReference type="Proteomes" id="UP000773064">
    <property type="component" value="Unassembled WGS sequence"/>
</dbReference>
<evidence type="ECO:0000256" key="3">
    <source>
        <dbReference type="ARBA" id="ARBA00023012"/>
    </source>
</evidence>
<organism evidence="6 7">
    <name type="scientific">Bifidobacterium santillanense</name>
    <dbReference type="NCBI Taxonomy" id="2809028"/>
    <lineage>
        <taxon>Bacteria</taxon>
        <taxon>Bacillati</taxon>
        <taxon>Actinomycetota</taxon>
        <taxon>Actinomycetes</taxon>
        <taxon>Bifidobacteriales</taxon>
        <taxon>Bifidobacteriaceae</taxon>
        <taxon>Bifidobacterium</taxon>
    </lineage>
</organism>
<evidence type="ECO:0000256" key="5">
    <source>
        <dbReference type="SAM" id="Phobius"/>
    </source>
</evidence>
<protein>
    <submittedName>
        <fullName evidence="6">Uncharacterized protein</fullName>
    </submittedName>
</protein>
<dbReference type="InterPro" id="IPR036890">
    <property type="entry name" value="HATPase_C_sf"/>
</dbReference>
<evidence type="ECO:0000313" key="7">
    <source>
        <dbReference type="Proteomes" id="UP000773064"/>
    </source>
</evidence>
<keyword evidence="3" id="KW-0902">Two-component regulatory system</keyword>
<evidence type="ECO:0000256" key="4">
    <source>
        <dbReference type="SAM" id="MobiDB-lite"/>
    </source>
</evidence>
<dbReference type="Gene3D" id="3.30.565.10">
    <property type="entry name" value="Histidine kinase-like ATPase, C-terminal domain"/>
    <property type="match status" value="1"/>
</dbReference>
<accession>A0ABS5UQ35</accession>
<dbReference type="InterPro" id="IPR050482">
    <property type="entry name" value="Sensor_HK_TwoCompSys"/>
</dbReference>
<dbReference type="PANTHER" id="PTHR24421">
    <property type="entry name" value="NITRATE/NITRITE SENSOR PROTEIN NARX-RELATED"/>
    <property type="match status" value="1"/>
</dbReference>
<feature type="transmembrane region" description="Helical" evidence="5">
    <location>
        <begin position="6"/>
        <end position="24"/>
    </location>
</feature>
<keyword evidence="7" id="KW-1185">Reference proteome</keyword>
<dbReference type="RefSeq" id="WP_214358354.1">
    <property type="nucleotide sequence ID" value="NZ_JAFEJS010000006.1"/>
</dbReference>
<keyword evidence="1" id="KW-0808">Transferase</keyword>
<feature type="transmembrane region" description="Helical" evidence="5">
    <location>
        <begin position="96"/>
        <end position="115"/>
    </location>
</feature>
<reference evidence="6 7" key="1">
    <citation type="journal article" date="2021" name="Environ. Microbiol.">
        <title>Genetic insights into the dark matter of the mammalian gut microbiota through targeted genome reconstruction.</title>
        <authorList>
            <person name="Lugli G.A."/>
            <person name="Alessandri G."/>
            <person name="Milani C."/>
            <person name="Viappiani A."/>
            <person name="Fontana F."/>
            <person name="Tarracchini C."/>
            <person name="Mancabelli L."/>
            <person name="Argentini C."/>
            <person name="Ruiz L."/>
            <person name="Margolles A."/>
            <person name="van Sinderen D."/>
            <person name="Turroni F."/>
            <person name="Ventura M."/>
        </authorList>
    </citation>
    <scope>NUCLEOTIDE SEQUENCE [LARGE SCALE GENOMIC DNA]</scope>
    <source>
        <strain evidence="6 7">MA2</strain>
    </source>
</reference>
<gene>
    <name evidence="6" type="ORF">JS528_06930</name>
</gene>
<proteinExistence type="predicted"/>
<keyword evidence="5" id="KW-0812">Transmembrane</keyword>
<dbReference type="EMBL" id="JAFEJS010000006">
    <property type="protein sequence ID" value="MBT1173088.1"/>
    <property type="molecule type" value="Genomic_DNA"/>
</dbReference>
<feature type="transmembrane region" description="Helical" evidence="5">
    <location>
        <begin position="127"/>
        <end position="147"/>
    </location>
</feature>
<keyword evidence="2" id="KW-0418">Kinase</keyword>